<keyword evidence="3" id="KW-1185">Reference proteome</keyword>
<name>A0A9W6UE85_9STRA</name>
<sequence length="217" mass="24655">MTLHRFKLLRRCLSFNAVPTTLDEDAAARIRPVPNLPKIIEGWYLHVGRDVTLDEASVACRSRQGLHMIVYNPMKPTGKYHFRLYMVCCSTTWIALNYKLHCNRSDILNRLGGVVDPLEAQSLREELDVVSKIRQHVLEVTRPLFGTNRIVNMDGRFSYSSLSGGKACMGAVLFVQLASTSQPTRSYTKMTVSKENISRLSRTTTAFWLRRGAMEMV</sequence>
<reference evidence="2" key="1">
    <citation type="submission" date="2023-04" db="EMBL/GenBank/DDBJ databases">
        <title>Phytophthora fragariaefolia NBRC 109709.</title>
        <authorList>
            <person name="Ichikawa N."/>
            <person name="Sato H."/>
            <person name="Tonouchi N."/>
        </authorList>
    </citation>
    <scope>NUCLEOTIDE SEQUENCE</scope>
    <source>
        <strain evidence="2">NBRC 109709</strain>
    </source>
</reference>
<gene>
    <name evidence="2" type="ORF">Pfra01_000726800</name>
</gene>
<evidence type="ECO:0000313" key="3">
    <source>
        <dbReference type="Proteomes" id="UP001165121"/>
    </source>
</evidence>
<dbReference type="Pfam" id="PF13843">
    <property type="entry name" value="DDE_Tnp_1_7"/>
    <property type="match status" value="1"/>
</dbReference>
<dbReference type="EMBL" id="BSXT01000637">
    <property type="protein sequence ID" value="GMF31536.1"/>
    <property type="molecule type" value="Genomic_DNA"/>
</dbReference>
<dbReference type="Proteomes" id="UP001165121">
    <property type="component" value="Unassembled WGS sequence"/>
</dbReference>
<feature type="domain" description="PiggyBac transposable element-derived protein" evidence="1">
    <location>
        <begin position="1"/>
        <end position="157"/>
    </location>
</feature>
<organism evidence="2 3">
    <name type="scientific">Phytophthora fragariaefolia</name>
    <dbReference type="NCBI Taxonomy" id="1490495"/>
    <lineage>
        <taxon>Eukaryota</taxon>
        <taxon>Sar</taxon>
        <taxon>Stramenopiles</taxon>
        <taxon>Oomycota</taxon>
        <taxon>Peronosporomycetes</taxon>
        <taxon>Peronosporales</taxon>
        <taxon>Peronosporaceae</taxon>
        <taxon>Phytophthora</taxon>
    </lineage>
</organism>
<comment type="caution">
    <text evidence="2">The sequence shown here is derived from an EMBL/GenBank/DDBJ whole genome shotgun (WGS) entry which is preliminary data.</text>
</comment>
<proteinExistence type="predicted"/>
<dbReference type="PANTHER" id="PTHR46599:SF3">
    <property type="entry name" value="PIGGYBAC TRANSPOSABLE ELEMENT-DERIVED PROTEIN 4"/>
    <property type="match status" value="1"/>
</dbReference>
<accession>A0A9W6UE85</accession>
<dbReference type="OrthoDB" id="6077919at2759"/>
<evidence type="ECO:0000259" key="1">
    <source>
        <dbReference type="Pfam" id="PF13843"/>
    </source>
</evidence>
<protein>
    <submittedName>
        <fullName evidence="2">Unnamed protein product</fullName>
    </submittedName>
</protein>
<dbReference type="AlphaFoldDB" id="A0A9W6UE85"/>
<dbReference type="InterPro" id="IPR029526">
    <property type="entry name" value="PGBD"/>
</dbReference>
<dbReference type="PANTHER" id="PTHR46599">
    <property type="entry name" value="PIGGYBAC TRANSPOSABLE ELEMENT-DERIVED PROTEIN 4"/>
    <property type="match status" value="1"/>
</dbReference>
<evidence type="ECO:0000313" key="2">
    <source>
        <dbReference type="EMBL" id="GMF31536.1"/>
    </source>
</evidence>